<dbReference type="Proteomes" id="UP000268535">
    <property type="component" value="Unassembled WGS sequence"/>
</dbReference>
<dbReference type="EMBL" id="ML011375">
    <property type="protein sequence ID" value="RKO95576.1"/>
    <property type="molecule type" value="Genomic_DNA"/>
</dbReference>
<feature type="signal peptide" evidence="1">
    <location>
        <begin position="1"/>
        <end position="26"/>
    </location>
</feature>
<sequence>MQLLIRGRHGLLPILLQAFLKHPVVAALPTNNEQQQHGFDANAATRAERWSFDSTSQPDPHISMAPVTYDGQYPSFIPSYNAYSFPSWIRLADVSDSAIHISCWACAASGQPPHPV</sequence>
<evidence type="ECO:0000256" key="1">
    <source>
        <dbReference type="SAM" id="SignalP"/>
    </source>
</evidence>
<protein>
    <submittedName>
        <fullName evidence="2">Uncharacterized protein</fullName>
    </submittedName>
</protein>
<name>A0A4P9WWI5_9FUNG</name>
<dbReference type="AlphaFoldDB" id="A0A4P9WWI5"/>
<evidence type="ECO:0000313" key="3">
    <source>
        <dbReference type="Proteomes" id="UP000268535"/>
    </source>
</evidence>
<keyword evidence="1" id="KW-0732">Signal</keyword>
<accession>A0A4P9WWI5</accession>
<gene>
    <name evidence="2" type="ORF">CAUPRSCDRAFT_12727</name>
</gene>
<feature type="chain" id="PRO_5020562859" evidence="1">
    <location>
        <begin position="27"/>
        <end position="116"/>
    </location>
</feature>
<evidence type="ECO:0000313" key="2">
    <source>
        <dbReference type="EMBL" id="RKO95576.1"/>
    </source>
</evidence>
<proteinExistence type="predicted"/>
<reference evidence="3" key="1">
    <citation type="journal article" date="2018" name="Nat. Microbiol.">
        <title>Leveraging single-cell genomics to expand the fungal tree of life.</title>
        <authorList>
            <person name="Ahrendt S.R."/>
            <person name="Quandt C.A."/>
            <person name="Ciobanu D."/>
            <person name="Clum A."/>
            <person name="Salamov A."/>
            <person name="Andreopoulos B."/>
            <person name="Cheng J.F."/>
            <person name="Woyke T."/>
            <person name="Pelin A."/>
            <person name="Henrissat B."/>
            <person name="Reynolds N.K."/>
            <person name="Benny G.L."/>
            <person name="Smith M.E."/>
            <person name="James T.Y."/>
            <person name="Grigoriev I.V."/>
        </authorList>
    </citation>
    <scope>NUCLEOTIDE SEQUENCE [LARGE SCALE GENOMIC DNA]</scope>
    <source>
        <strain evidence="3">ATCC 52028</strain>
    </source>
</reference>
<organism evidence="2 3">
    <name type="scientific">Caulochytrium protostelioides</name>
    <dbReference type="NCBI Taxonomy" id="1555241"/>
    <lineage>
        <taxon>Eukaryota</taxon>
        <taxon>Fungi</taxon>
        <taxon>Fungi incertae sedis</taxon>
        <taxon>Chytridiomycota</taxon>
        <taxon>Chytridiomycota incertae sedis</taxon>
        <taxon>Chytridiomycetes</taxon>
        <taxon>Caulochytriales</taxon>
        <taxon>Caulochytriaceae</taxon>
        <taxon>Caulochytrium</taxon>
    </lineage>
</organism>